<sequence length="320" mass="36842">MDDVNNAHAAFMREVLAISKKHGQSEQWVRHQLYLGSNVSKKSRHLNAWNVFVHQRLNDINENLAKGERWKLMEFVEAHKGTLLSHYLALTPAQKMQYKDEVTQLHVKKQQTACDNPRGVWCDMEASFDAMDKEWIALSYRLGIEGFFVAVRGGVDDLSSPRLFFTNKAEKFARAVLDLEPRHLALKLEAFVITRLDSCAALTQAPSHSLNQLVSKCCSIIQEGLAVIIKEKYQNDRNKEKEKEKWNPLEKQVKKVKIPELTLDRQNWKFYHVKYLKAAATNYCLDILGGRLDNGTDDWEEANALLCDLFMKTIPASIYF</sequence>
<gene>
    <name evidence="1" type="ORF">SCLCIDRAFT_30716</name>
</gene>
<dbReference type="InParanoid" id="A0A0C3DG01"/>
<dbReference type="Proteomes" id="UP000053989">
    <property type="component" value="Unassembled WGS sequence"/>
</dbReference>
<reference evidence="1 2" key="1">
    <citation type="submission" date="2014-04" db="EMBL/GenBank/DDBJ databases">
        <authorList>
            <consortium name="DOE Joint Genome Institute"/>
            <person name="Kuo A."/>
            <person name="Kohler A."/>
            <person name="Nagy L.G."/>
            <person name="Floudas D."/>
            <person name="Copeland A."/>
            <person name="Barry K.W."/>
            <person name="Cichocki N."/>
            <person name="Veneault-Fourrey C."/>
            <person name="LaButti K."/>
            <person name="Lindquist E.A."/>
            <person name="Lipzen A."/>
            <person name="Lundell T."/>
            <person name="Morin E."/>
            <person name="Murat C."/>
            <person name="Sun H."/>
            <person name="Tunlid A."/>
            <person name="Henrissat B."/>
            <person name="Grigoriev I.V."/>
            <person name="Hibbett D.S."/>
            <person name="Martin F."/>
            <person name="Nordberg H.P."/>
            <person name="Cantor M.N."/>
            <person name="Hua S.X."/>
        </authorList>
    </citation>
    <scope>NUCLEOTIDE SEQUENCE [LARGE SCALE GENOMIC DNA]</scope>
    <source>
        <strain evidence="1 2">Foug A</strain>
    </source>
</reference>
<reference evidence="2" key="2">
    <citation type="submission" date="2015-01" db="EMBL/GenBank/DDBJ databases">
        <title>Evolutionary Origins and Diversification of the Mycorrhizal Mutualists.</title>
        <authorList>
            <consortium name="DOE Joint Genome Institute"/>
            <consortium name="Mycorrhizal Genomics Consortium"/>
            <person name="Kohler A."/>
            <person name="Kuo A."/>
            <person name="Nagy L.G."/>
            <person name="Floudas D."/>
            <person name="Copeland A."/>
            <person name="Barry K.W."/>
            <person name="Cichocki N."/>
            <person name="Veneault-Fourrey C."/>
            <person name="LaButti K."/>
            <person name="Lindquist E.A."/>
            <person name="Lipzen A."/>
            <person name="Lundell T."/>
            <person name="Morin E."/>
            <person name="Murat C."/>
            <person name="Riley R."/>
            <person name="Ohm R."/>
            <person name="Sun H."/>
            <person name="Tunlid A."/>
            <person name="Henrissat B."/>
            <person name="Grigoriev I.V."/>
            <person name="Hibbett D.S."/>
            <person name="Martin F."/>
        </authorList>
    </citation>
    <scope>NUCLEOTIDE SEQUENCE [LARGE SCALE GENOMIC DNA]</scope>
    <source>
        <strain evidence="2">Foug A</strain>
    </source>
</reference>
<dbReference type="OrthoDB" id="2685667at2759"/>
<protein>
    <submittedName>
        <fullName evidence="1">Uncharacterized protein</fullName>
    </submittedName>
</protein>
<organism evidence="1 2">
    <name type="scientific">Scleroderma citrinum Foug A</name>
    <dbReference type="NCBI Taxonomy" id="1036808"/>
    <lineage>
        <taxon>Eukaryota</taxon>
        <taxon>Fungi</taxon>
        <taxon>Dikarya</taxon>
        <taxon>Basidiomycota</taxon>
        <taxon>Agaricomycotina</taxon>
        <taxon>Agaricomycetes</taxon>
        <taxon>Agaricomycetidae</taxon>
        <taxon>Boletales</taxon>
        <taxon>Sclerodermatineae</taxon>
        <taxon>Sclerodermataceae</taxon>
        <taxon>Scleroderma</taxon>
    </lineage>
</organism>
<evidence type="ECO:0000313" key="2">
    <source>
        <dbReference type="Proteomes" id="UP000053989"/>
    </source>
</evidence>
<dbReference type="EMBL" id="KN822143">
    <property type="protein sequence ID" value="KIM55011.1"/>
    <property type="molecule type" value="Genomic_DNA"/>
</dbReference>
<evidence type="ECO:0000313" key="1">
    <source>
        <dbReference type="EMBL" id="KIM55011.1"/>
    </source>
</evidence>
<name>A0A0C3DG01_9AGAM</name>
<dbReference type="AlphaFoldDB" id="A0A0C3DG01"/>
<dbReference type="CDD" id="cd00161">
    <property type="entry name" value="beta-trefoil_Ricin-like"/>
    <property type="match status" value="1"/>
</dbReference>
<keyword evidence="2" id="KW-1185">Reference proteome</keyword>
<dbReference type="HOGENOM" id="CLU_869219_0_0_1"/>
<proteinExistence type="predicted"/>
<accession>A0A0C3DG01</accession>